<proteinExistence type="predicted"/>
<sequence length="129" mass="14985">MSENYSELYLPQVFSLFPALLVILTGRASNGTAKLSNFERKAKYVLLLMYYTLRKINLGNLKKINLSFSELLTEVPDLSHSHKIEHIDFSGCTSLVQIPSYFQHLDEVTVTLWEKRFKKWLLLVFRTIA</sequence>
<keyword evidence="1" id="KW-0430">Lectin</keyword>
<dbReference type="AlphaFoldDB" id="A0A4Y1RMX7"/>
<organism evidence="1">
    <name type="scientific">Prunus dulcis</name>
    <name type="common">Almond</name>
    <name type="synonym">Amygdalus dulcis</name>
    <dbReference type="NCBI Taxonomy" id="3755"/>
    <lineage>
        <taxon>Eukaryota</taxon>
        <taxon>Viridiplantae</taxon>
        <taxon>Streptophyta</taxon>
        <taxon>Embryophyta</taxon>
        <taxon>Tracheophyta</taxon>
        <taxon>Spermatophyta</taxon>
        <taxon>Magnoliopsida</taxon>
        <taxon>eudicotyledons</taxon>
        <taxon>Gunneridae</taxon>
        <taxon>Pentapetalae</taxon>
        <taxon>rosids</taxon>
        <taxon>fabids</taxon>
        <taxon>Rosales</taxon>
        <taxon>Rosaceae</taxon>
        <taxon>Amygdaloideae</taxon>
        <taxon>Amygdaleae</taxon>
        <taxon>Prunus</taxon>
    </lineage>
</organism>
<dbReference type="Gene3D" id="3.80.10.10">
    <property type="entry name" value="Ribonuclease Inhibitor"/>
    <property type="match status" value="1"/>
</dbReference>
<dbReference type="GO" id="GO:0016301">
    <property type="term" value="F:kinase activity"/>
    <property type="evidence" value="ECO:0007669"/>
    <property type="project" value="UniProtKB-KW"/>
</dbReference>
<evidence type="ECO:0000313" key="1">
    <source>
        <dbReference type="EMBL" id="BBH05415.1"/>
    </source>
</evidence>
<keyword evidence="1" id="KW-0808">Transferase</keyword>
<keyword evidence="1" id="KW-0418">Kinase</keyword>
<reference evidence="1" key="1">
    <citation type="journal article" date="2019" name="Science">
        <title>Mutation of a bHLH transcription factor allowed almond domestication.</title>
        <authorList>
            <person name="Sanchez-Perez R."/>
            <person name="Pavan S."/>
            <person name="Mazzeo R."/>
            <person name="Moldovan C."/>
            <person name="Aiese Cigliano R."/>
            <person name="Del Cueto J."/>
            <person name="Ricciardi F."/>
            <person name="Lotti C."/>
            <person name="Ricciardi L."/>
            <person name="Dicenta F."/>
            <person name="Lopez-Marques R.L."/>
            <person name="Lindberg Moller B."/>
        </authorList>
    </citation>
    <scope>NUCLEOTIDE SEQUENCE</scope>
</reference>
<dbReference type="SUPFAM" id="SSF52047">
    <property type="entry name" value="RNI-like"/>
    <property type="match status" value="1"/>
</dbReference>
<dbReference type="EMBL" id="AP019302">
    <property type="protein sequence ID" value="BBH05415.1"/>
    <property type="molecule type" value="Genomic_DNA"/>
</dbReference>
<name>A0A4Y1RMX7_PRUDU</name>
<protein>
    <submittedName>
        <fullName evidence="1">S-locus lectin protein kinase family protein</fullName>
    </submittedName>
</protein>
<gene>
    <name evidence="1" type="ORF">Prudu_016787</name>
</gene>
<dbReference type="InterPro" id="IPR032675">
    <property type="entry name" value="LRR_dom_sf"/>
</dbReference>
<accession>A0A4Y1RMX7</accession>
<dbReference type="GO" id="GO:0030246">
    <property type="term" value="F:carbohydrate binding"/>
    <property type="evidence" value="ECO:0007669"/>
    <property type="project" value="UniProtKB-KW"/>
</dbReference>